<protein>
    <submittedName>
        <fullName evidence="1">Uncharacterized membrane protein</fullName>
    </submittedName>
</protein>
<reference evidence="1 2" key="1">
    <citation type="submission" date="2016-10" db="EMBL/GenBank/DDBJ databases">
        <authorList>
            <person name="de Groot N.N."/>
        </authorList>
    </citation>
    <scope>NUCLEOTIDE SEQUENCE [LARGE SCALE GENOMIC DNA]</scope>
    <source>
        <strain evidence="1 2">A-4</strain>
    </source>
</reference>
<evidence type="ECO:0000313" key="1">
    <source>
        <dbReference type="EMBL" id="SDB09321.1"/>
    </source>
</evidence>
<keyword evidence="2" id="KW-1185">Reference proteome</keyword>
<dbReference type="eggNOG" id="COG4803">
    <property type="taxonomic scope" value="Bacteria"/>
</dbReference>
<dbReference type="STRING" id="439219.SAMN02910293_00479"/>
<gene>
    <name evidence="1" type="ORF">SAMN02910293_00479</name>
</gene>
<dbReference type="RefSeq" id="WP_074485269.1">
    <property type="nucleotide sequence ID" value="NZ_FMXP01000005.1"/>
</dbReference>
<evidence type="ECO:0000313" key="2">
    <source>
        <dbReference type="Proteomes" id="UP000182508"/>
    </source>
</evidence>
<dbReference type="Pfam" id="PF06897">
    <property type="entry name" value="DUF1269"/>
    <property type="match status" value="1"/>
</dbReference>
<accession>A0A1G6ALV9</accession>
<name>A0A1G6ALV9_9STRE</name>
<sequence length="204" mass="21854">MANVLVAIFDVHSEAYQAFSELKSFKQDDQTQIAQIALVKNDSGNVSIKDSVDFDDATRDYATIGGIVGGLIGILSGPLGVIFGSGLGALAGAASGSMTDSTDNGLIEDVTTKLLDGEIAVIALVSEKDESVLNHVFAPFKANIMRWDALSVGREVELAGQVQDDLYDKVQADLNQRRINHLKDQGTEIADAIKATFRRLRGKK</sequence>
<dbReference type="EMBL" id="FMXP01000005">
    <property type="protein sequence ID" value="SDB09321.1"/>
    <property type="molecule type" value="Genomic_DNA"/>
</dbReference>
<dbReference type="AlphaFoldDB" id="A0A1G6ALV9"/>
<organism evidence="1 2">
    <name type="scientific">Streptococcus henryi</name>
    <dbReference type="NCBI Taxonomy" id="439219"/>
    <lineage>
        <taxon>Bacteria</taxon>
        <taxon>Bacillati</taxon>
        <taxon>Bacillota</taxon>
        <taxon>Bacilli</taxon>
        <taxon>Lactobacillales</taxon>
        <taxon>Streptococcaceae</taxon>
        <taxon>Streptococcus</taxon>
    </lineage>
</organism>
<proteinExistence type="predicted"/>
<dbReference type="Proteomes" id="UP000182508">
    <property type="component" value="Unassembled WGS sequence"/>
</dbReference>
<dbReference type="InterPro" id="IPR009200">
    <property type="entry name" value="DUF1269_membrane"/>
</dbReference>